<feature type="region of interest" description="Disordered" evidence="1">
    <location>
        <begin position="37"/>
        <end position="58"/>
    </location>
</feature>
<reference evidence="2" key="1">
    <citation type="submission" date="2021-01" db="EMBL/GenBank/DDBJ databases">
        <authorList>
            <person name="Corre E."/>
            <person name="Pelletier E."/>
            <person name="Niang G."/>
            <person name="Scheremetjew M."/>
            <person name="Finn R."/>
            <person name="Kale V."/>
            <person name="Holt S."/>
            <person name="Cochrane G."/>
            <person name="Meng A."/>
            <person name="Brown T."/>
            <person name="Cohen L."/>
        </authorList>
    </citation>
    <scope>NUCLEOTIDE SEQUENCE</scope>
</reference>
<sequence length="132" mass="15131">MAACLFRNCSSSQQLGLSRSFAFTRRQTPPSCFGPSCRTSAPLLPQGEDPRERHHTGPAKYIGKLPADIVRLFKVEARFPWFRVDEKLRRRRFEELWQLAHKVKHKRALVAVQILTDPSFDRTMASAVRHAG</sequence>
<gene>
    <name evidence="2" type="ORF">NSCI0253_LOCUS36930</name>
</gene>
<protein>
    <submittedName>
        <fullName evidence="2">Uncharacterized protein</fullName>
    </submittedName>
</protein>
<accession>A0A7S1AR08</accession>
<name>A0A7S1AR08_NOCSC</name>
<dbReference type="EMBL" id="HBFQ01051743">
    <property type="protein sequence ID" value="CAD8862575.1"/>
    <property type="molecule type" value="Transcribed_RNA"/>
</dbReference>
<evidence type="ECO:0000256" key="1">
    <source>
        <dbReference type="SAM" id="MobiDB-lite"/>
    </source>
</evidence>
<organism evidence="2">
    <name type="scientific">Noctiluca scintillans</name>
    <name type="common">Sea sparkle</name>
    <name type="synonym">Red tide dinoflagellate</name>
    <dbReference type="NCBI Taxonomy" id="2966"/>
    <lineage>
        <taxon>Eukaryota</taxon>
        <taxon>Sar</taxon>
        <taxon>Alveolata</taxon>
        <taxon>Dinophyceae</taxon>
        <taxon>Noctilucales</taxon>
        <taxon>Noctilucaceae</taxon>
        <taxon>Noctiluca</taxon>
    </lineage>
</organism>
<evidence type="ECO:0000313" key="2">
    <source>
        <dbReference type="EMBL" id="CAD8862575.1"/>
    </source>
</evidence>
<dbReference type="AlphaFoldDB" id="A0A7S1AR08"/>
<proteinExistence type="predicted"/>